<dbReference type="PANTHER" id="PTHR31829">
    <property type="entry name" value="PYRIDOXAL 5'-PHOSPHATE SYNTHASE SUBUNIT SNZ1-RELATED"/>
    <property type="match status" value="1"/>
</dbReference>
<dbReference type="GO" id="GO:0042823">
    <property type="term" value="P:pyridoxal phosphate biosynthetic process"/>
    <property type="evidence" value="ECO:0007669"/>
    <property type="project" value="InterPro"/>
</dbReference>
<reference evidence="3 4" key="1">
    <citation type="submission" date="2020-09" db="EMBL/GenBank/DDBJ databases">
        <title>De no assembly of potato wild relative species, Solanum commersonii.</title>
        <authorList>
            <person name="Cho K."/>
        </authorList>
    </citation>
    <scope>NUCLEOTIDE SEQUENCE [LARGE SCALE GENOMIC DNA]</scope>
    <source>
        <strain evidence="3">LZ3.2</strain>
        <tissue evidence="3">Leaf</tissue>
    </source>
</reference>
<accession>A0A9J5XVZ7</accession>
<dbReference type="GO" id="GO:0006520">
    <property type="term" value="P:amino acid metabolic process"/>
    <property type="evidence" value="ECO:0007669"/>
    <property type="project" value="TreeGrafter"/>
</dbReference>
<dbReference type="PANTHER" id="PTHR31829:SF2">
    <property type="entry name" value="PYRIDOXAL 5'-PHOSPHATE SYNTHASE-LIKE SUBUNIT PDX1.2"/>
    <property type="match status" value="1"/>
</dbReference>
<sequence length="353" mass="40587">MKIELLACMRIERSIYAWDFKKFVASASSLNALAKRKGTYTRSSPATIYCSTTLPATYGLYNARNISWQKERNGDKAEGGKGHKERNGDICRNNKAHQQAAKLYPSYKPIKLTREGSKLCYHLVKVSHRQLLFQPRVRRNERKYKNIELTESGGLEYLSCSDSPKMLPHHCRILQKCTTFEGFNMHPMTVLKSPNNIEFKRCSHGLKTDLTLPVTASFRADTFWQHKRKYKELGEANKSMHKFNQELKNQQPIQSQVAKISSSEVDYWRDGSDIFNCSDPYKKVTAIVQAVRNYNDPHILAAASNGLEEAMSGLNRLNKNKAELLLCVVVNIETIYDQIESSQFLHSRWIYYS</sequence>
<dbReference type="PROSITE" id="PS51129">
    <property type="entry name" value="PDXS_SNZ_2"/>
    <property type="match status" value="1"/>
</dbReference>
<evidence type="ECO:0000256" key="1">
    <source>
        <dbReference type="PROSITE-ProRule" id="PRU00481"/>
    </source>
</evidence>
<keyword evidence="4" id="KW-1185">Reference proteome</keyword>
<proteinExistence type="inferred from homology"/>
<dbReference type="InterPro" id="IPR013785">
    <property type="entry name" value="Aldolase_TIM"/>
</dbReference>
<comment type="caution">
    <text evidence="3">The sequence shown here is derived from an EMBL/GenBank/DDBJ whole genome shotgun (WGS) entry which is preliminary data.</text>
</comment>
<dbReference type="GO" id="GO:0016843">
    <property type="term" value="F:amine-lyase activity"/>
    <property type="evidence" value="ECO:0007669"/>
    <property type="project" value="TreeGrafter"/>
</dbReference>
<evidence type="ECO:0000313" key="3">
    <source>
        <dbReference type="EMBL" id="KAG5591360.1"/>
    </source>
</evidence>
<name>A0A9J5XVZ7_SOLCO</name>
<dbReference type="GO" id="GO:0008615">
    <property type="term" value="P:pyridoxine biosynthetic process"/>
    <property type="evidence" value="ECO:0007669"/>
    <property type="project" value="TreeGrafter"/>
</dbReference>
<dbReference type="Gene3D" id="3.20.20.70">
    <property type="entry name" value="Aldolase class I"/>
    <property type="match status" value="1"/>
</dbReference>
<dbReference type="AlphaFoldDB" id="A0A9J5XVZ7"/>
<feature type="compositionally biased region" description="Basic and acidic residues" evidence="2">
    <location>
        <begin position="72"/>
        <end position="89"/>
    </location>
</feature>
<feature type="region of interest" description="Disordered" evidence="2">
    <location>
        <begin position="72"/>
        <end position="92"/>
    </location>
</feature>
<evidence type="ECO:0000256" key="2">
    <source>
        <dbReference type="SAM" id="MobiDB-lite"/>
    </source>
</evidence>
<evidence type="ECO:0000313" key="4">
    <source>
        <dbReference type="Proteomes" id="UP000824120"/>
    </source>
</evidence>
<dbReference type="Proteomes" id="UP000824120">
    <property type="component" value="Chromosome 8"/>
</dbReference>
<dbReference type="EMBL" id="JACXVP010000008">
    <property type="protein sequence ID" value="KAG5591360.1"/>
    <property type="molecule type" value="Genomic_DNA"/>
</dbReference>
<dbReference type="InterPro" id="IPR001852">
    <property type="entry name" value="PdxS/SNZ"/>
</dbReference>
<comment type="similarity">
    <text evidence="1">Belongs to the PdxS/SNZ family.</text>
</comment>
<dbReference type="OrthoDB" id="1263665at2759"/>
<organism evidence="3 4">
    <name type="scientific">Solanum commersonii</name>
    <name type="common">Commerson's wild potato</name>
    <name type="synonym">Commerson's nightshade</name>
    <dbReference type="NCBI Taxonomy" id="4109"/>
    <lineage>
        <taxon>Eukaryota</taxon>
        <taxon>Viridiplantae</taxon>
        <taxon>Streptophyta</taxon>
        <taxon>Embryophyta</taxon>
        <taxon>Tracheophyta</taxon>
        <taxon>Spermatophyta</taxon>
        <taxon>Magnoliopsida</taxon>
        <taxon>eudicotyledons</taxon>
        <taxon>Gunneridae</taxon>
        <taxon>Pentapetalae</taxon>
        <taxon>asterids</taxon>
        <taxon>lamiids</taxon>
        <taxon>Solanales</taxon>
        <taxon>Solanaceae</taxon>
        <taxon>Solanoideae</taxon>
        <taxon>Solaneae</taxon>
        <taxon>Solanum</taxon>
    </lineage>
</organism>
<protein>
    <submittedName>
        <fullName evidence="3">Uncharacterized protein</fullName>
    </submittedName>
</protein>
<gene>
    <name evidence="3" type="ORF">H5410_041874</name>
</gene>